<evidence type="ECO:0000256" key="1">
    <source>
        <dbReference type="SAM" id="MobiDB-lite"/>
    </source>
</evidence>
<reference evidence="2 3" key="1">
    <citation type="submission" date="2017-11" db="EMBL/GenBank/DDBJ databases">
        <title>De-novo sequencing of pomegranate (Punica granatum L.) genome.</title>
        <authorList>
            <person name="Akparov Z."/>
            <person name="Amiraslanov A."/>
            <person name="Hajiyeva S."/>
            <person name="Abbasov M."/>
            <person name="Kaur K."/>
            <person name="Hamwieh A."/>
            <person name="Solovyev V."/>
            <person name="Salamov A."/>
            <person name="Braich B."/>
            <person name="Kosarev P."/>
            <person name="Mahmoud A."/>
            <person name="Hajiyev E."/>
            <person name="Babayeva S."/>
            <person name="Izzatullayeva V."/>
            <person name="Mammadov A."/>
            <person name="Mammadov A."/>
            <person name="Sharifova S."/>
            <person name="Ojaghi J."/>
            <person name="Eynullazada K."/>
            <person name="Bayramov B."/>
            <person name="Abdulazimova A."/>
            <person name="Shahmuradov I."/>
        </authorList>
    </citation>
    <scope>NUCLEOTIDE SEQUENCE [LARGE SCALE GENOMIC DNA]</scope>
    <source>
        <strain evidence="3">cv. AG2017</strain>
        <tissue evidence="2">Leaf</tissue>
    </source>
</reference>
<feature type="compositionally biased region" description="Basic and acidic residues" evidence="1">
    <location>
        <begin position="47"/>
        <end position="59"/>
    </location>
</feature>
<feature type="compositionally biased region" description="Polar residues" evidence="1">
    <location>
        <begin position="1"/>
        <end position="16"/>
    </location>
</feature>
<dbReference type="Proteomes" id="UP000233551">
    <property type="component" value="Unassembled WGS sequence"/>
</dbReference>
<gene>
    <name evidence="2" type="ORF">CRG98_044037</name>
</gene>
<evidence type="ECO:0000313" key="2">
    <source>
        <dbReference type="EMBL" id="PKI35583.1"/>
    </source>
</evidence>
<dbReference type="AlphaFoldDB" id="A0A2I0HVC7"/>
<keyword evidence="3" id="KW-1185">Reference proteome</keyword>
<accession>A0A2I0HVC7</accession>
<name>A0A2I0HVC7_PUNGR</name>
<dbReference type="EMBL" id="PGOL01005256">
    <property type="protein sequence ID" value="PKI35583.1"/>
    <property type="molecule type" value="Genomic_DNA"/>
</dbReference>
<protein>
    <submittedName>
        <fullName evidence="2">Uncharacterized protein</fullName>
    </submittedName>
</protein>
<proteinExistence type="predicted"/>
<comment type="caution">
    <text evidence="2">The sequence shown here is derived from an EMBL/GenBank/DDBJ whole genome shotgun (WGS) entry which is preliminary data.</text>
</comment>
<feature type="region of interest" description="Disordered" evidence="1">
    <location>
        <begin position="1"/>
        <end position="93"/>
    </location>
</feature>
<sequence>MKLSPGSVQLGSNTEAAITDQRPPGVRLEGEKEREGISKPSSYNEVQQRRDGVSDKTMKAENLAAGGGRREGLSLSCQTLGRDKIRTRQPANS</sequence>
<feature type="compositionally biased region" description="Basic and acidic residues" evidence="1">
    <location>
        <begin position="28"/>
        <end position="37"/>
    </location>
</feature>
<organism evidence="2 3">
    <name type="scientific">Punica granatum</name>
    <name type="common">Pomegranate</name>
    <dbReference type="NCBI Taxonomy" id="22663"/>
    <lineage>
        <taxon>Eukaryota</taxon>
        <taxon>Viridiplantae</taxon>
        <taxon>Streptophyta</taxon>
        <taxon>Embryophyta</taxon>
        <taxon>Tracheophyta</taxon>
        <taxon>Spermatophyta</taxon>
        <taxon>Magnoliopsida</taxon>
        <taxon>eudicotyledons</taxon>
        <taxon>Gunneridae</taxon>
        <taxon>Pentapetalae</taxon>
        <taxon>rosids</taxon>
        <taxon>malvids</taxon>
        <taxon>Myrtales</taxon>
        <taxon>Lythraceae</taxon>
        <taxon>Punica</taxon>
    </lineage>
</organism>
<evidence type="ECO:0000313" key="3">
    <source>
        <dbReference type="Proteomes" id="UP000233551"/>
    </source>
</evidence>